<protein>
    <submittedName>
        <fullName evidence="2">3-oxoacyl-[acyl-carrier protein] reductase</fullName>
    </submittedName>
</protein>
<comment type="similarity">
    <text evidence="1">Belongs to the short-chain dehydrogenases/reductases (SDR) family.</text>
</comment>
<dbReference type="Pfam" id="PF13561">
    <property type="entry name" value="adh_short_C2"/>
    <property type="match status" value="1"/>
</dbReference>
<gene>
    <name evidence="2" type="ORF">SAMN05444390_1011201</name>
</gene>
<accession>A0A1H5WYI2</accession>
<name>A0A1H5WYI2_9GAMM</name>
<dbReference type="FunFam" id="3.40.50.720:FF:000084">
    <property type="entry name" value="Short-chain dehydrogenase reductase"/>
    <property type="match status" value="1"/>
</dbReference>
<dbReference type="InterPro" id="IPR050259">
    <property type="entry name" value="SDR"/>
</dbReference>
<dbReference type="Gene3D" id="3.40.50.720">
    <property type="entry name" value="NAD(P)-binding Rossmann-like Domain"/>
    <property type="match status" value="1"/>
</dbReference>
<sequence>MDLNLKGKVVMVAAASKGMGYATALECAREGAIVSMASRDKDAIEAAAEAIRQETGAQVKAYAFDAKDSASIAHWAEATLNELGPVKGLLVNAGGPPTGQFDSFSDDDWQDAFELTLMSSVRMIRAVLPSMRESGGGSILAITSSSVKEPIDILLLSNVMRSGVTSLFKSLSQQLGPDNIRFNTMIPGKIDTDRLRGTIKAQSAKRGISEEELSKEMSATLPLQRFGSAEDAGKACAFLLSDASSYITGVSLAVDGGLIKTVW</sequence>
<dbReference type="CDD" id="cd05344">
    <property type="entry name" value="BKR_like_SDR_like"/>
    <property type="match status" value="1"/>
</dbReference>
<dbReference type="PANTHER" id="PTHR42879:SF6">
    <property type="entry name" value="NADPH-DEPENDENT REDUCTASE BACG"/>
    <property type="match status" value="1"/>
</dbReference>
<organism evidence="2 3">
    <name type="scientific">Marinobacterium lutimaris</name>
    <dbReference type="NCBI Taxonomy" id="568106"/>
    <lineage>
        <taxon>Bacteria</taxon>
        <taxon>Pseudomonadati</taxon>
        <taxon>Pseudomonadota</taxon>
        <taxon>Gammaproteobacteria</taxon>
        <taxon>Oceanospirillales</taxon>
        <taxon>Oceanospirillaceae</taxon>
        <taxon>Marinobacterium</taxon>
    </lineage>
</organism>
<reference evidence="2 3" key="1">
    <citation type="submission" date="2016-10" db="EMBL/GenBank/DDBJ databases">
        <authorList>
            <person name="de Groot N.N."/>
        </authorList>
    </citation>
    <scope>NUCLEOTIDE SEQUENCE [LARGE SCALE GENOMIC DNA]</scope>
    <source>
        <strain evidence="2 3">DSM 22012</strain>
    </source>
</reference>
<evidence type="ECO:0000313" key="2">
    <source>
        <dbReference type="EMBL" id="SEG04315.1"/>
    </source>
</evidence>
<keyword evidence="3" id="KW-1185">Reference proteome</keyword>
<dbReference type="Proteomes" id="UP000236745">
    <property type="component" value="Unassembled WGS sequence"/>
</dbReference>
<dbReference type="PRINTS" id="PR00081">
    <property type="entry name" value="GDHRDH"/>
</dbReference>
<dbReference type="InterPro" id="IPR036291">
    <property type="entry name" value="NAD(P)-bd_dom_sf"/>
</dbReference>
<dbReference type="OrthoDB" id="9804774at2"/>
<proteinExistence type="inferred from homology"/>
<dbReference type="AlphaFoldDB" id="A0A1H5WYI2"/>
<dbReference type="PANTHER" id="PTHR42879">
    <property type="entry name" value="3-OXOACYL-(ACYL-CARRIER-PROTEIN) REDUCTASE"/>
    <property type="match status" value="1"/>
</dbReference>
<evidence type="ECO:0000313" key="3">
    <source>
        <dbReference type="Proteomes" id="UP000236745"/>
    </source>
</evidence>
<evidence type="ECO:0000256" key="1">
    <source>
        <dbReference type="ARBA" id="ARBA00006484"/>
    </source>
</evidence>
<dbReference type="SUPFAM" id="SSF51735">
    <property type="entry name" value="NAD(P)-binding Rossmann-fold domains"/>
    <property type="match status" value="1"/>
</dbReference>
<dbReference type="RefSeq" id="WP_104002122.1">
    <property type="nucleotide sequence ID" value="NZ_FNVQ01000001.1"/>
</dbReference>
<dbReference type="InterPro" id="IPR002347">
    <property type="entry name" value="SDR_fam"/>
</dbReference>
<dbReference type="EMBL" id="FNVQ01000001">
    <property type="protein sequence ID" value="SEG04315.1"/>
    <property type="molecule type" value="Genomic_DNA"/>
</dbReference>